<dbReference type="EMBL" id="JBEPCV010000011">
    <property type="protein sequence ID" value="MER6904978.1"/>
    <property type="molecule type" value="Genomic_DNA"/>
</dbReference>
<dbReference type="RefSeq" id="WP_239764703.1">
    <property type="nucleotide sequence ID" value="NZ_JBEPCO010000093.1"/>
</dbReference>
<keyword evidence="3" id="KW-1185">Reference proteome</keyword>
<feature type="region of interest" description="Disordered" evidence="1">
    <location>
        <begin position="1"/>
        <end position="21"/>
    </location>
</feature>
<accession>A0ABV1VEQ8</accession>
<evidence type="ECO:0000313" key="3">
    <source>
        <dbReference type="Proteomes" id="UP001490330"/>
    </source>
</evidence>
<protein>
    <submittedName>
        <fullName evidence="2">Uncharacterized protein</fullName>
    </submittedName>
</protein>
<name>A0ABV1VEQ8_9ACTN</name>
<reference evidence="2 3" key="1">
    <citation type="submission" date="2024-06" db="EMBL/GenBank/DDBJ databases">
        <title>The Natural Products Discovery Center: Release of the First 8490 Sequenced Strains for Exploring Actinobacteria Biosynthetic Diversity.</title>
        <authorList>
            <person name="Kalkreuter E."/>
            <person name="Kautsar S.A."/>
            <person name="Yang D."/>
            <person name="Bader C.D."/>
            <person name="Teijaro C.N."/>
            <person name="Fluegel L."/>
            <person name="Davis C.M."/>
            <person name="Simpson J.R."/>
            <person name="Lauterbach L."/>
            <person name="Steele A.D."/>
            <person name="Gui C."/>
            <person name="Meng S."/>
            <person name="Li G."/>
            <person name="Viehrig K."/>
            <person name="Ye F."/>
            <person name="Su P."/>
            <person name="Kiefer A.F."/>
            <person name="Nichols A."/>
            <person name="Cepeda A.J."/>
            <person name="Yan W."/>
            <person name="Fan B."/>
            <person name="Jiang Y."/>
            <person name="Adhikari A."/>
            <person name="Zheng C.-J."/>
            <person name="Schuster L."/>
            <person name="Cowan T.M."/>
            <person name="Smanski M.J."/>
            <person name="Chevrette M.G."/>
            <person name="De Carvalho L.P.S."/>
            <person name="Shen B."/>
        </authorList>
    </citation>
    <scope>NUCLEOTIDE SEQUENCE [LARGE SCALE GENOMIC DNA]</scope>
    <source>
        <strain evidence="2 3">NPDC000632</strain>
    </source>
</reference>
<organism evidence="2 3">
    <name type="scientific">Streptomyces flaveolus</name>
    <dbReference type="NCBI Taxonomy" id="67297"/>
    <lineage>
        <taxon>Bacteria</taxon>
        <taxon>Bacillati</taxon>
        <taxon>Actinomycetota</taxon>
        <taxon>Actinomycetes</taxon>
        <taxon>Kitasatosporales</taxon>
        <taxon>Streptomycetaceae</taxon>
        <taxon>Streptomyces</taxon>
    </lineage>
</organism>
<gene>
    <name evidence="2" type="ORF">ABT322_14560</name>
</gene>
<proteinExistence type="predicted"/>
<comment type="caution">
    <text evidence="2">The sequence shown here is derived from an EMBL/GenBank/DDBJ whole genome shotgun (WGS) entry which is preliminary data.</text>
</comment>
<evidence type="ECO:0000313" key="2">
    <source>
        <dbReference type="EMBL" id="MER6904978.1"/>
    </source>
</evidence>
<dbReference type="Proteomes" id="UP001490330">
    <property type="component" value="Unassembled WGS sequence"/>
</dbReference>
<sequence length="49" mass="5439">MYAAPRTADRRPQGAVRPYPSPLVADRTVDLLRVSSALCTDRGRGRRRG</sequence>
<evidence type="ECO:0000256" key="1">
    <source>
        <dbReference type="SAM" id="MobiDB-lite"/>
    </source>
</evidence>